<feature type="domain" description="Rrn7/TAF1B C-terminal cyclin" evidence="13">
    <location>
        <begin position="263"/>
        <end position="420"/>
    </location>
</feature>
<evidence type="ECO:0000256" key="2">
    <source>
        <dbReference type="ARBA" id="ARBA00006899"/>
    </source>
</evidence>
<name>A0A136J5T7_9PEZI</name>
<evidence type="ECO:0000256" key="4">
    <source>
        <dbReference type="ARBA" id="ARBA00022771"/>
    </source>
</evidence>
<comment type="similarity">
    <text evidence="2">Belongs to the RRN7/TAF1B family.</text>
</comment>
<gene>
    <name evidence="14" type="ORF">Micbo1qcDRAFT_162593</name>
</gene>
<dbReference type="GO" id="GO:0008270">
    <property type="term" value="F:zinc ion binding"/>
    <property type="evidence" value="ECO:0007669"/>
    <property type="project" value="UniProtKB-KW"/>
</dbReference>
<evidence type="ECO:0000256" key="3">
    <source>
        <dbReference type="ARBA" id="ARBA00022723"/>
    </source>
</evidence>
<keyword evidence="9" id="KW-0539">Nucleus</keyword>
<feature type="region of interest" description="Disordered" evidence="10">
    <location>
        <begin position="131"/>
        <end position="190"/>
    </location>
</feature>
<proteinExistence type="inferred from homology"/>
<dbReference type="InterPro" id="IPR033599">
    <property type="entry name" value="TAF1B/Rrn7"/>
</dbReference>
<dbReference type="AlphaFoldDB" id="A0A136J5T7"/>
<dbReference type="InterPro" id="IPR048540">
    <property type="entry name" value="Rrn7_cyclin_N"/>
</dbReference>
<dbReference type="InParanoid" id="A0A136J5T7"/>
<evidence type="ECO:0000259" key="11">
    <source>
        <dbReference type="Pfam" id="PF11781"/>
    </source>
</evidence>
<keyword evidence="5" id="KW-0862">Zinc</keyword>
<keyword evidence="15" id="KW-1185">Reference proteome</keyword>
<evidence type="ECO:0000256" key="10">
    <source>
        <dbReference type="SAM" id="MobiDB-lite"/>
    </source>
</evidence>
<evidence type="ECO:0000256" key="1">
    <source>
        <dbReference type="ARBA" id="ARBA00004604"/>
    </source>
</evidence>
<feature type="domain" description="RRN7-type" evidence="11">
    <location>
        <begin position="10"/>
        <end position="39"/>
    </location>
</feature>
<feature type="domain" description="Rrn7/TAF1B N-terminal cyclin" evidence="12">
    <location>
        <begin position="84"/>
        <end position="241"/>
    </location>
</feature>
<feature type="compositionally biased region" description="Gly residues" evidence="10">
    <location>
        <begin position="151"/>
        <end position="170"/>
    </location>
</feature>
<dbReference type="Pfam" id="PF20644">
    <property type="entry name" value="Rrn7_cyclin_N"/>
    <property type="match status" value="1"/>
</dbReference>
<dbReference type="PANTHER" id="PTHR31576">
    <property type="entry name" value="TATA BOX-BINDING PROTEIN-ASSOCIATED FACTOR RNA POLYMERASE I SUBUNIT B"/>
    <property type="match status" value="1"/>
</dbReference>
<dbReference type="InterPro" id="IPR021752">
    <property type="entry name" value="TF_Rrn7_Zf"/>
</dbReference>
<evidence type="ECO:0000256" key="5">
    <source>
        <dbReference type="ARBA" id="ARBA00022833"/>
    </source>
</evidence>
<dbReference type="InterPro" id="IPR048538">
    <property type="entry name" value="Rrn7_cyclin_C"/>
</dbReference>
<reference evidence="15" key="1">
    <citation type="submission" date="2016-02" db="EMBL/GenBank/DDBJ databases">
        <title>Draft genome sequence of Microdochium bolleyi, a fungal endophyte of beachgrass.</title>
        <authorList>
            <consortium name="DOE Joint Genome Institute"/>
            <person name="David A.S."/>
            <person name="May G."/>
            <person name="Haridas S."/>
            <person name="Lim J."/>
            <person name="Wang M."/>
            <person name="Labutti K."/>
            <person name="Lipzen A."/>
            <person name="Barry K."/>
            <person name="Grigoriev I.V."/>
        </authorList>
    </citation>
    <scope>NUCLEOTIDE SEQUENCE [LARGE SCALE GENOMIC DNA]</scope>
    <source>
        <strain evidence="15">J235TASD1</strain>
    </source>
</reference>
<keyword evidence="4" id="KW-0863">Zinc-finger</keyword>
<keyword evidence="7" id="KW-0238">DNA-binding</keyword>
<keyword evidence="6" id="KW-0805">Transcription regulation</keyword>
<dbReference type="Pfam" id="PF20645">
    <property type="entry name" value="Rrn7_cyclin_C"/>
    <property type="match status" value="1"/>
</dbReference>
<keyword evidence="8" id="KW-0804">Transcription</keyword>
<evidence type="ECO:0000259" key="12">
    <source>
        <dbReference type="Pfam" id="PF20644"/>
    </source>
</evidence>
<dbReference type="Pfam" id="PF11781">
    <property type="entry name" value="Zn_ribbon_RRN7"/>
    <property type="match status" value="1"/>
</dbReference>
<dbReference type="PANTHER" id="PTHR31576:SF2">
    <property type="entry name" value="TATA BOX-BINDING PROTEIN-ASSOCIATED FACTOR RNA POLYMERASE I SUBUNIT B"/>
    <property type="match status" value="1"/>
</dbReference>
<evidence type="ECO:0000256" key="6">
    <source>
        <dbReference type="ARBA" id="ARBA00023015"/>
    </source>
</evidence>
<dbReference type="GO" id="GO:0001164">
    <property type="term" value="F:RNA polymerase I core promoter sequence-specific DNA binding"/>
    <property type="evidence" value="ECO:0007669"/>
    <property type="project" value="InterPro"/>
</dbReference>
<protein>
    <recommendedName>
        <fullName evidence="16">RRN7-type domain-containing protein</fullName>
    </recommendedName>
</protein>
<keyword evidence="3" id="KW-0479">Metal-binding</keyword>
<evidence type="ECO:0000313" key="15">
    <source>
        <dbReference type="Proteomes" id="UP000070501"/>
    </source>
</evidence>
<evidence type="ECO:0000256" key="9">
    <source>
        <dbReference type="ARBA" id="ARBA00023242"/>
    </source>
</evidence>
<comment type="subcellular location">
    <subcellularLocation>
        <location evidence="1">Nucleus</location>
        <location evidence="1">Nucleolus</location>
    </subcellularLocation>
</comment>
<accession>A0A136J5T7</accession>
<dbReference type="GO" id="GO:0070860">
    <property type="term" value="C:RNA polymerase I core factor complex"/>
    <property type="evidence" value="ECO:0007669"/>
    <property type="project" value="InterPro"/>
</dbReference>
<dbReference type="Proteomes" id="UP000070501">
    <property type="component" value="Unassembled WGS sequence"/>
</dbReference>
<evidence type="ECO:0000259" key="13">
    <source>
        <dbReference type="Pfam" id="PF20645"/>
    </source>
</evidence>
<evidence type="ECO:0000256" key="7">
    <source>
        <dbReference type="ARBA" id="ARBA00023125"/>
    </source>
</evidence>
<evidence type="ECO:0000313" key="14">
    <source>
        <dbReference type="EMBL" id="KXJ92346.1"/>
    </source>
</evidence>
<evidence type="ECO:0000256" key="8">
    <source>
        <dbReference type="ARBA" id="ARBA00023163"/>
    </source>
</evidence>
<organism evidence="14 15">
    <name type="scientific">Microdochium bolleyi</name>
    <dbReference type="NCBI Taxonomy" id="196109"/>
    <lineage>
        <taxon>Eukaryota</taxon>
        <taxon>Fungi</taxon>
        <taxon>Dikarya</taxon>
        <taxon>Ascomycota</taxon>
        <taxon>Pezizomycotina</taxon>
        <taxon>Sordariomycetes</taxon>
        <taxon>Xylariomycetidae</taxon>
        <taxon>Xylariales</taxon>
        <taxon>Microdochiaceae</taxon>
        <taxon>Microdochium</taxon>
    </lineage>
</organism>
<evidence type="ECO:0008006" key="16">
    <source>
        <dbReference type="Google" id="ProtNLM"/>
    </source>
</evidence>
<dbReference type="GO" id="GO:0042790">
    <property type="term" value="P:nucleolar large rRNA transcription by RNA polymerase I"/>
    <property type="evidence" value="ECO:0007669"/>
    <property type="project" value="TreeGrafter"/>
</dbReference>
<dbReference type="STRING" id="196109.A0A136J5T7"/>
<dbReference type="OrthoDB" id="428577at2759"/>
<sequence length="561" mass="64041">MSPKYHRFPAGERCEECGARQWYAQDALRYCRKGHLLEGFAEHGGDEDDFGNQGKTTRKKKEKRQKVAVKLTGDLGRELYLEVLQLVLRKQVWWLVKERGFPEELEETVKSLWALRVRQLPLKRLVVAAAGPQDSQRDDGDGMSVSSSMGGATGGGGFSSQSEGGGGGGESSSEWELSDTTTKTWEPDGGRRWKMPRLIDTLALCYLGCLTRRLPVAAADLHHWAQEGRLEYLAAFTNLPKSVRDRLPAEFHSALQTGDHIKPGRLQTAVEELILAFKSNFDITFPPVNHVFTIVRYIRDLVLPFELYPLSTVIPKILALNFSHQTDGERRRAMRDPEVLMITLVVVSAKLRYPFDISEARDSSSRIMDWPKWQAARRVRPNESQQHLPLGEEFKVTANDVLTMDNVKLDDYMDWFESMWLGEENSGTAEVLREPFLGETRQSIPRNAQSLEQETQERDMHFAQQYKTIYGSQETGTKHTRRDNELWCPIWRTPEDLPQTARFFYEEAAALAAVPLSTLVRACAQVERRLEVWCEQRSRERRGQAKKPAIRAGFEVNETLQ</sequence>
<dbReference type="EMBL" id="KQ964249">
    <property type="protein sequence ID" value="KXJ92346.1"/>
    <property type="molecule type" value="Genomic_DNA"/>
</dbReference>